<dbReference type="InterPro" id="IPR000182">
    <property type="entry name" value="GNAT_dom"/>
</dbReference>
<evidence type="ECO:0000313" key="2">
    <source>
        <dbReference type="EMBL" id="MDR7359709.1"/>
    </source>
</evidence>
<dbReference type="InterPro" id="IPR016181">
    <property type="entry name" value="Acyl_CoA_acyltransferase"/>
</dbReference>
<dbReference type="Gene3D" id="3.40.630.30">
    <property type="match status" value="1"/>
</dbReference>
<dbReference type="PANTHER" id="PTHR43441:SF10">
    <property type="entry name" value="ACETYLTRANSFERASE"/>
    <property type="match status" value="1"/>
</dbReference>
<organism evidence="2 3">
    <name type="scientific">Paeniglutamicibacter sulfureus</name>
    <dbReference type="NCBI Taxonomy" id="43666"/>
    <lineage>
        <taxon>Bacteria</taxon>
        <taxon>Bacillati</taxon>
        <taxon>Actinomycetota</taxon>
        <taxon>Actinomycetes</taxon>
        <taxon>Micrococcales</taxon>
        <taxon>Micrococcaceae</taxon>
        <taxon>Paeniglutamicibacter</taxon>
    </lineage>
</organism>
<dbReference type="SUPFAM" id="SSF55729">
    <property type="entry name" value="Acyl-CoA N-acyltransferases (Nat)"/>
    <property type="match status" value="1"/>
</dbReference>
<dbReference type="RefSeq" id="WP_310292283.1">
    <property type="nucleotide sequence ID" value="NZ_BAAAWO010000001.1"/>
</dbReference>
<protein>
    <submittedName>
        <fullName evidence="2">RimJ/RimL family protein N-acetyltransferase</fullName>
    </submittedName>
</protein>
<accession>A0ABU2BM43</accession>
<proteinExistence type="predicted"/>
<evidence type="ECO:0000259" key="1">
    <source>
        <dbReference type="PROSITE" id="PS51186"/>
    </source>
</evidence>
<dbReference type="PANTHER" id="PTHR43441">
    <property type="entry name" value="RIBOSOMAL-PROTEIN-SERINE ACETYLTRANSFERASE"/>
    <property type="match status" value="1"/>
</dbReference>
<dbReference type="EMBL" id="JAVDYI010000001">
    <property type="protein sequence ID" value="MDR7359709.1"/>
    <property type="molecule type" value="Genomic_DNA"/>
</dbReference>
<keyword evidence="3" id="KW-1185">Reference proteome</keyword>
<evidence type="ECO:0000313" key="3">
    <source>
        <dbReference type="Proteomes" id="UP001183817"/>
    </source>
</evidence>
<dbReference type="CDD" id="cd04301">
    <property type="entry name" value="NAT_SF"/>
    <property type="match status" value="1"/>
</dbReference>
<sequence>MSPKPDSHSTAFLRPWTDSEEDIESILAAFGVDDMAAQSGEPVNSAAAARRWVAPWIDCENDQVLAFAIDVNGLAVGHVMATAIDRRHETAWISYWVASEARGAGLASRATAAMAVHCFGTLGLFRLELAYRMNNPASAAVARNAGFKVEGLERAKLLYLDEFGRPERFDVQTCARLLTDDPAPAMPLQILA</sequence>
<gene>
    <name evidence="2" type="ORF">J2S64_003400</name>
</gene>
<dbReference type="InterPro" id="IPR051908">
    <property type="entry name" value="Ribosomal_N-acetyltransferase"/>
</dbReference>
<feature type="domain" description="N-acetyltransferase" evidence="1">
    <location>
        <begin position="11"/>
        <end position="172"/>
    </location>
</feature>
<dbReference type="PROSITE" id="PS51186">
    <property type="entry name" value="GNAT"/>
    <property type="match status" value="1"/>
</dbReference>
<name>A0ABU2BM43_9MICC</name>
<dbReference type="Proteomes" id="UP001183817">
    <property type="component" value="Unassembled WGS sequence"/>
</dbReference>
<reference evidence="2 3" key="1">
    <citation type="submission" date="2023-07" db="EMBL/GenBank/DDBJ databases">
        <title>Sequencing the genomes of 1000 actinobacteria strains.</title>
        <authorList>
            <person name="Klenk H.-P."/>
        </authorList>
    </citation>
    <scope>NUCLEOTIDE SEQUENCE [LARGE SCALE GENOMIC DNA]</scope>
    <source>
        <strain evidence="2 3">DSM 20167</strain>
    </source>
</reference>
<dbReference type="Pfam" id="PF13302">
    <property type="entry name" value="Acetyltransf_3"/>
    <property type="match status" value="1"/>
</dbReference>
<comment type="caution">
    <text evidence="2">The sequence shown here is derived from an EMBL/GenBank/DDBJ whole genome shotgun (WGS) entry which is preliminary data.</text>
</comment>